<feature type="transmembrane region" description="Helical" evidence="7">
    <location>
        <begin position="91"/>
        <end position="110"/>
    </location>
</feature>
<dbReference type="InterPro" id="IPR036259">
    <property type="entry name" value="MFS_trans_sf"/>
</dbReference>
<feature type="transmembrane region" description="Helical" evidence="7">
    <location>
        <begin position="189"/>
        <end position="207"/>
    </location>
</feature>
<protein>
    <submittedName>
        <fullName evidence="8">MFS transporter</fullName>
    </submittedName>
</protein>
<dbReference type="RefSeq" id="WP_145853673.1">
    <property type="nucleotide sequence ID" value="NZ_RPFW01000003.1"/>
</dbReference>
<keyword evidence="3 7" id="KW-0812">Transmembrane</keyword>
<feature type="transmembrane region" description="Helical" evidence="7">
    <location>
        <begin position="345"/>
        <end position="368"/>
    </location>
</feature>
<evidence type="ECO:0000313" key="9">
    <source>
        <dbReference type="Proteomes" id="UP000460272"/>
    </source>
</evidence>
<organism evidence="8 9">
    <name type="scientific">Trebonia kvetii</name>
    <dbReference type="NCBI Taxonomy" id="2480626"/>
    <lineage>
        <taxon>Bacteria</taxon>
        <taxon>Bacillati</taxon>
        <taxon>Actinomycetota</taxon>
        <taxon>Actinomycetes</taxon>
        <taxon>Streptosporangiales</taxon>
        <taxon>Treboniaceae</taxon>
        <taxon>Trebonia</taxon>
    </lineage>
</organism>
<evidence type="ECO:0000313" key="8">
    <source>
        <dbReference type="EMBL" id="TVZ03802.1"/>
    </source>
</evidence>
<keyword evidence="4 7" id="KW-1133">Transmembrane helix</keyword>
<dbReference type="GO" id="GO:0005886">
    <property type="term" value="C:plasma membrane"/>
    <property type="evidence" value="ECO:0007669"/>
    <property type="project" value="UniProtKB-SubCell"/>
</dbReference>
<keyword evidence="5 7" id="KW-0472">Membrane</keyword>
<evidence type="ECO:0000256" key="3">
    <source>
        <dbReference type="ARBA" id="ARBA00022692"/>
    </source>
</evidence>
<sequence length="504" mass="52289">MRMSDALRRAGDAAHATGQAFRSGGQASGQATRRTARFVHRITGAQGADRTGLGTLFEMTAASGAADAFVTVALAGTIFFSTSVDQARGRVVLFLIITMAPFAVLAPFIGPALDRIQQGRRFVLAGTMLTRGLLCYAMSANVKDSVTLLPAAFGILVLQKAGGVVKASVTPRLLPANLTLVTANARSGLISIATSTAAAVLAAGVQFAGGAAWTLRVGTLIYLAAMVLALRLPEQIDVPAAERAPAPAPEQGRGPGREPQPGTPTRPDMPRPTLPLEAGEKPDAGRGHHGGRWRTLANVGPIVAEAMTVNAVLRAYSGYILFLLAFLLRSVNLGTVFGHEVSHNFALGALALGLSVGSLASMILGSFFRGRAPQLIMFSVLAIAPVVTALCAWQFGLWAAVIVEATAIFCASLAKLGQDSIVGREIGDEIRSSTFAVSETLNQVANVAGGLAGVLVSMLNNGQVGLSIAAGGLLVALVLLVLRRRQRVVATEHRMPPAQAASTR</sequence>
<feature type="region of interest" description="Disordered" evidence="6">
    <location>
        <begin position="11"/>
        <end position="31"/>
    </location>
</feature>
<evidence type="ECO:0000256" key="4">
    <source>
        <dbReference type="ARBA" id="ARBA00022989"/>
    </source>
</evidence>
<name>A0A6P2BXJ1_9ACTN</name>
<dbReference type="SUPFAM" id="SSF103473">
    <property type="entry name" value="MFS general substrate transporter"/>
    <property type="match status" value="1"/>
</dbReference>
<keyword evidence="2" id="KW-1003">Cell membrane</keyword>
<evidence type="ECO:0000256" key="7">
    <source>
        <dbReference type="SAM" id="Phobius"/>
    </source>
</evidence>
<gene>
    <name evidence="8" type="ORF">EAS64_15180</name>
</gene>
<feature type="transmembrane region" description="Helical" evidence="7">
    <location>
        <begin position="375"/>
        <end position="395"/>
    </location>
</feature>
<dbReference type="EMBL" id="RPFW01000003">
    <property type="protein sequence ID" value="TVZ03802.1"/>
    <property type="molecule type" value="Genomic_DNA"/>
</dbReference>
<evidence type="ECO:0000256" key="5">
    <source>
        <dbReference type="ARBA" id="ARBA00023136"/>
    </source>
</evidence>
<dbReference type="PANTHER" id="PTHR23513">
    <property type="entry name" value="INTEGRAL MEMBRANE EFFLUX PROTEIN-RELATED"/>
    <property type="match status" value="1"/>
</dbReference>
<dbReference type="OrthoDB" id="5170137at2"/>
<reference evidence="8 9" key="1">
    <citation type="submission" date="2018-11" db="EMBL/GenBank/DDBJ databases">
        <title>Trebonia kvetii gen.nov., sp.nov., a novel acidophilic actinobacterium, and proposal of the new actinobacterial family Treboniaceae fam. nov.</title>
        <authorList>
            <person name="Rapoport D."/>
            <person name="Sagova-Mareckova M."/>
            <person name="Sedlacek I."/>
            <person name="Provaznik J."/>
            <person name="Kralova S."/>
            <person name="Pavlinic D."/>
            <person name="Benes V."/>
            <person name="Kopecky J."/>
        </authorList>
    </citation>
    <scope>NUCLEOTIDE SEQUENCE [LARGE SCALE GENOMIC DNA]</scope>
    <source>
        <strain evidence="8 9">15Tr583</strain>
    </source>
</reference>
<feature type="region of interest" description="Disordered" evidence="6">
    <location>
        <begin position="242"/>
        <end position="292"/>
    </location>
</feature>
<accession>A0A6P2BXJ1</accession>
<evidence type="ECO:0000256" key="6">
    <source>
        <dbReference type="SAM" id="MobiDB-lite"/>
    </source>
</evidence>
<dbReference type="Proteomes" id="UP000460272">
    <property type="component" value="Unassembled WGS sequence"/>
</dbReference>
<dbReference type="Gene3D" id="1.20.1250.20">
    <property type="entry name" value="MFS general substrate transporter like domains"/>
    <property type="match status" value="1"/>
</dbReference>
<evidence type="ECO:0000256" key="1">
    <source>
        <dbReference type="ARBA" id="ARBA00004651"/>
    </source>
</evidence>
<feature type="transmembrane region" description="Helical" evidence="7">
    <location>
        <begin position="213"/>
        <end position="233"/>
    </location>
</feature>
<keyword evidence="9" id="KW-1185">Reference proteome</keyword>
<dbReference type="AlphaFoldDB" id="A0A6P2BXJ1"/>
<evidence type="ECO:0000256" key="2">
    <source>
        <dbReference type="ARBA" id="ARBA00022475"/>
    </source>
</evidence>
<feature type="transmembrane region" description="Helical" evidence="7">
    <location>
        <begin position="464"/>
        <end position="482"/>
    </location>
</feature>
<feature type="transmembrane region" description="Helical" evidence="7">
    <location>
        <begin position="319"/>
        <end position="339"/>
    </location>
</feature>
<feature type="compositionally biased region" description="Low complexity" evidence="6">
    <location>
        <begin position="242"/>
        <end position="266"/>
    </location>
</feature>
<proteinExistence type="predicted"/>
<dbReference type="PANTHER" id="PTHR23513:SF18">
    <property type="entry name" value="INTEGRAL MEMBRANE PROTEIN"/>
    <property type="match status" value="1"/>
</dbReference>
<feature type="transmembrane region" description="Helical" evidence="7">
    <location>
        <begin position="56"/>
        <end position="79"/>
    </location>
</feature>
<comment type="subcellular location">
    <subcellularLocation>
        <location evidence="1">Cell membrane</location>
        <topology evidence="1">Multi-pass membrane protein</topology>
    </subcellularLocation>
</comment>
<comment type="caution">
    <text evidence="8">The sequence shown here is derived from an EMBL/GenBank/DDBJ whole genome shotgun (WGS) entry which is preliminary data.</text>
</comment>